<evidence type="ECO:0000313" key="3">
    <source>
        <dbReference type="EMBL" id="TPP57403.1"/>
    </source>
</evidence>
<feature type="compositionally biased region" description="Polar residues" evidence="2">
    <location>
        <begin position="23"/>
        <end position="37"/>
    </location>
</feature>
<dbReference type="EMBL" id="SUNJ01013245">
    <property type="protein sequence ID" value="TPP57403.1"/>
    <property type="molecule type" value="Genomic_DNA"/>
</dbReference>
<dbReference type="Proteomes" id="UP000316759">
    <property type="component" value="Unassembled WGS sequence"/>
</dbReference>
<dbReference type="AlphaFoldDB" id="A0A504Y8Q2"/>
<feature type="coiled-coil region" evidence="1">
    <location>
        <begin position="344"/>
        <end position="378"/>
    </location>
</feature>
<feature type="region of interest" description="Disordered" evidence="2">
    <location>
        <begin position="1"/>
        <end position="190"/>
    </location>
</feature>
<reference evidence="3 4" key="1">
    <citation type="submission" date="2019-04" db="EMBL/GenBank/DDBJ databases">
        <title>Annotation for the trematode Fasciola gigantica.</title>
        <authorList>
            <person name="Choi Y.-J."/>
        </authorList>
    </citation>
    <scope>NUCLEOTIDE SEQUENCE [LARGE SCALE GENOMIC DNA]</scope>
    <source>
        <strain evidence="3">Uganda_cow_1</strain>
    </source>
</reference>
<proteinExistence type="predicted"/>
<comment type="caution">
    <text evidence="3">The sequence shown here is derived from an EMBL/GenBank/DDBJ whole genome shotgun (WGS) entry which is preliminary data.</text>
</comment>
<keyword evidence="1" id="KW-0175">Coiled coil</keyword>
<evidence type="ECO:0000256" key="1">
    <source>
        <dbReference type="SAM" id="Coils"/>
    </source>
</evidence>
<accession>A0A504Y8Q2</accession>
<dbReference type="OrthoDB" id="6242357at2759"/>
<protein>
    <submittedName>
        <fullName evidence="3">Uncharacterized protein</fullName>
    </submittedName>
</protein>
<feature type="compositionally biased region" description="Basic residues" evidence="2">
    <location>
        <begin position="11"/>
        <end position="22"/>
    </location>
</feature>
<sequence>FLVFIENSRRFSPRKTHSHKSASRASGTQWAGRTSSLPYGELPVDLQVDVNPPPERATPAASAAKTNGMANTEEQREPGWEIGLGEPTPTLLGRNETGDEETLRESLAGAENIVSPSGNVDTLAADPSTRVADELSPADTAQGHSSPQRIQTEVQGEDQAGQACGSPEASPELRGEHRHHSRPQRLSLERDEQILSLTDSQDEEIGAPYIHSSARIAQSYDDTRYMSSKNYHVKRRNIRRPGDYHTSRSVDIRGDSYTRNSRYRRPTSAYGYVSSRYTTRDIDVFPSPLPPRSTTSLGRSAFIEHIRSPDREFSRMHRSPIRRPNAPYAAYTNMSPDPFRYEPVRSSRAELGHLEAQLDSLKREKRRLERQYNATQTASSLTDNLRRREELVRMSRTCRHHSEMTHYS</sequence>
<organism evidence="3 4">
    <name type="scientific">Fasciola gigantica</name>
    <name type="common">Giant liver fluke</name>
    <dbReference type="NCBI Taxonomy" id="46835"/>
    <lineage>
        <taxon>Eukaryota</taxon>
        <taxon>Metazoa</taxon>
        <taxon>Spiralia</taxon>
        <taxon>Lophotrochozoa</taxon>
        <taxon>Platyhelminthes</taxon>
        <taxon>Trematoda</taxon>
        <taxon>Digenea</taxon>
        <taxon>Plagiorchiida</taxon>
        <taxon>Echinostomata</taxon>
        <taxon>Echinostomatoidea</taxon>
        <taxon>Fasciolidae</taxon>
        <taxon>Fasciola</taxon>
    </lineage>
</organism>
<feature type="non-terminal residue" evidence="3">
    <location>
        <position position="1"/>
    </location>
</feature>
<keyword evidence="4" id="KW-1185">Reference proteome</keyword>
<feature type="compositionally biased region" description="Polar residues" evidence="2">
    <location>
        <begin position="142"/>
        <end position="154"/>
    </location>
</feature>
<feature type="compositionally biased region" description="Basic and acidic residues" evidence="2">
    <location>
        <begin position="240"/>
        <end position="251"/>
    </location>
</feature>
<gene>
    <name evidence="3" type="ORF">FGIG_08173</name>
</gene>
<feature type="region of interest" description="Disordered" evidence="2">
    <location>
        <begin position="231"/>
        <end position="251"/>
    </location>
</feature>
<name>A0A504Y8Q2_FASGI</name>
<evidence type="ECO:0000313" key="4">
    <source>
        <dbReference type="Proteomes" id="UP000316759"/>
    </source>
</evidence>
<evidence type="ECO:0000256" key="2">
    <source>
        <dbReference type="SAM" id="MobiDB-lite"/>
    </source>
</evidence>